<evidence type="ECO:0000259" key="3">
    <source>
        <dbReference type="SMART" id="SM00854"/>
    </source>
</evidence>
<dbReference type="InterPro" id="IPR052169">
    <property type="entry name" value="CW_Biosynth-Accessory"/>
</dbReference>
<evidence type="ECO:0000256" key="1">
    <source>
        <dbReference type="ARBA" id="ARBA00005662"/>
    </source>
</evidence>
<comment type="similarity">
    <text evidence="1">Belongs to the CapA family.</text>
</comment>
<dbReference type="CDD" id="cd07381">
    <property type="entry name" value="MPP_CapA"/>
    <property type="match status" value="1"/>
</dbReference>
<feature type="transmembrane region" description="Helical" evidence="2">
    <location>
        <begin position="20"/>
        <end position="39"/>
    </location>
</feature>
<dbReference type="SUPFAM" id="SSF56300">
    <property type="entry name" value="Metallo-dependent phosphatases"/>
    <property type="match status" value="1"/>
</dbReference>
<name>A0A9E2F4D7_PSYF1</name>
<dbReference type="Gene3D" id="3.60.21.10">
    <property type="match status" value="1"/>
</dbReference>
<dbReference type="InterPro" id="IPR019079">
    <property type="entry name" value="Capsule_synth_CapA"/>
</dbReference>
<gene>
    <name evidence="4" type="primary">capA</name>
    <name evidence="4" type="ORF">DDT42_00752</name>
</gene>
<proteinExistence type="inferred from homology"/>
<dbReference type="EMBL" id="QLTW01000030">
    <property type="protein sequence ID" value="MBT9144896.1"/>
    <property type="molecule type" value="Genomic_DNA"/>
</dbReference>
<keyword evidence="2" id="KW-0472">Membrane</keyword>
<sequence length="505" mass="57550">MLLYNVIIYSMRHQKHYFKLFILIALILVSGVVTLLFTLNQPRYWIKHSLYIPSHLTSKITFTDTFSLAKSPRNATHILTPSLNSVDSLLKIKLVIACHPLLTINDAKFLTVPEYLKEASLVTDKNNIISIDSLEGIKKLVMQKSYWAIIPIEYMSPPLKIFNLVDIYYKVTIQKTSWWQDKFTQEIINNIVIISDDEKQVLTTLAFVGDVMLSRRVGLTIKRRGLEYPFLNIREELSKYDLVFGNLESVISDQGIRANQPITFRASPDTVNILKDAGFSIVSLANNHAVDYGKQALLDCLRILKENSIKAVGAGRNIAEASSLKYIEVNGIKIGFIAYNLVPPLGLRATKYYPGVNYLKYESIAKEIPRLSKMVDLLIVSLHWGVEYQQVQTKEQEEIANELLRSGAHIIIGHHPHVLQPIYIFNEKNIVAYSLGNFIFDQDFSEETSTGGVLLIQLYGKKVVGLEFKPTYIFNDQLHWISDQLRIEKINSVLKFQSLENVNTP</sequence>
<dbReference type="PANTHER" id="PTHR33393:SF11">
    <property type="entry name" value="POLYGLUTAMINE SYNTHESIS ACCESSORY PROTEIN RV0574C-RELATED"/>
    <property type="match status" value="1"/>
</dbReference>
<keyword evidence="2" id="KW-1133">Transmembrane helix</keyword>
<dbReference type="AlphaFoldDB" id="A0A9E2F4D7"/>
<accession>A0A9E2F4D7</accession>
<evidence type="ECO:0000313" key="5">
    <source>
        <dbReference type="Proteomes" id="UP000811545"/>
    </source>
</evidence>
<comment type="caution">
    <text evidence="4">The sequence shown here is derived from an EMBL/GenBank/DDBJ whole genome shotgun (WGS) entry which is preliminary data.</text>
</comment>
<evidence type="ECO:0000313" key="4">
    <source>
        <dbReference type="EMBL" id="MBT9144896.1"/>
    </source>
</evidence>
<organism evidence="4 5">
    <name type="scientific">Psychracetigena formicireducens</name>
    <dbReference type="NCBI Taxonomy" id="2986056"/>
    <lineage>
        <taxon>Bacteria</taxon>
        <taxon>Bacillati</taxon>
        <taxon>Candidatus Lithacetigenota</taxon>
        <taxon>Candidatus Psychracetigena</taxon>
    </lineage>
</organism>
<dbReference type="PANTHER" id="PTHR33393">
    <property type="entry name" value="POLYGLUTAMINE SYNTHESIS ACCESSORY PROTEIN RV0574C-RELATED"/>
    <property type="match status" value="1"/>
</dbReference>
<protein>
    <submittedName>
        <fullName evidence="4">Capsule biosynthesis protein CapA</fullName>
    </submittedName>
</protein>
<dbReference type="Pfam" id="PF09587">
    <property type="entry name" value="PGA_cap"/>
    <property type="match status" value="1"/>
</dbReference>
<keyword evidence="2" id="KW-0812">Transmembrane</keyword>
<feature type="domain" description="Capsule synthesis protein CapA" evidence="3">
    <location>
        <begin position="204"/>
        <end position="442"/>
    </location>
</feature>
<dbReference type="Proteomes" id="UP000811545">
    <property type="component" value="Unassembled WGS sequence"/>
</dbReference>
<dbReference type="SMART" id="SM00854">
    <property type="entry name" value="PGA_cap"/>
    <property type="match status" value="1"/>
</dbReference>
<reference evidence="4 5" key="1">
    <citation type="journal article" date="2021" name="bioRxiv">
        <title>Unique metabolic strategies in Hadean analogues reveal hints for primordial physiology.</title>
        <authorList>
            <person name="Nobu M.K."/>
            <person name="Nakai R."/>
            <person name="Tamazawa S."/>
            <person name="Mori H."/>
            <person name="Toyoda A."/>
            <person name="Ijiri A."/>
            <person name="Suzuki S."/>
            <person name="Kurokawa K."/>
            <person name="Kamagata Y."/>
            <person name="Tamaki H."/>
        </authorList>
    </citation>
    <scope>NUCLEOTIDE SEQUENCE [LARGE SCALE GENOMIC DNA]</scope>
    <source>
        <strain evidence="4">BS525</strain>
    </source>
</reference>
<evidence type="ECO:0000256" key="2">
    <source>
        <dbReference type="SAM" id="Phobius"/>
    </source>
</evidence>
<dbReference type="InterPro" id="IPR029052">
    <property type="entry name" value="Metallo-depent_PP-like"/>
</dbReference>